<organism evidence="2 3">
    <name type="scientific">Frigoribacterium faeni</name>
    <dbReference type="NCBI Taxonomy" id="145483"/>
    <lineage>
        <taxon>Bacteria</taxon>
        <taxon>Bacillati</taxon>
        <taxon>Actinomycetota</taxon>
        <taxon>Actinomycetes</taxon>
        <taxon>Micrococcales</taxon>
        <taxon>Microbacteriaceae</taxon>
        <taxon>Frigoribacterium</taxon>
    </lineage>
</organism>
<dbReference type="EMBL" id="BJUV01000025">
    <property type="protein sequence ID" value="GEK84025.1"/>
    <property type="molecule type" value="Genomic_DNA"/>
</dbReference>
<protein>
    <submittedName>
        <fullName evidence="2">Uncharacterized protein</fullName>
    </submittedName>
</protein>
<gene>
    <name evidence="2" type="ORF">FFA01_23340</name>
</gene>
<evidence type="ECO:0000313" key="2">
    <source>
        <dbReference type="EMBL" id="GEK84025.1"/>
    </source>
</evidence>
<sequence>MRMSSPREARGPRIERGDPDLTRASLDLALPPAMLAGLVRRAVQTSPSFTVTTIDDAGAVLSRRSALATGDLAFRLTFTPVDGGTRIDGELRPPSGTIGASVKRRDDDATALFEAIASAAGPF</sequence>
<name>A0ABQ0USV2_9MICO</name>
<feature type="compositionally biased region" description="Basic and acidic residues" evidence="1">
    <location>
        <begin position="1"/>
        <end position="21"/>
    </location>
</feature>
<dbReference type="Proteomes" id="UP000321154">
    <property type="component" value="Unassembled WGS sequence"/>
</dbReference>
<comment type="caution">
    <text evidence="2">The sequence shown here is derived from an EMBL/GenBank/DDBJ whole genome shotgun (WGS) entry which is preliminary data.</text>
</comment>
<reference evidence="2 3" key="1">
    <citation type="submission" date="2019-07" db="EMBL/GenBank/DDBJ databases">
        <title>Whole genome shotgun sequence of Frigoribacterium faeni NBRC 103066.</title>
        <authorList>
            <person name="Hosoyama A."/>
            <person name="Uohara A."/>
            <person name="Ohji S."/>
            <person name="Ichikawa N."/>
        </authorList>
    </citation>
    <scope>NUCLEOTIDE SEQUENCE [LARGE SCALE GENOMIC DNA]</scope>
    <source>
        <strain evidence="2 3">NBRC 103066</strain>
    </source>
</reference>
<accession>A0ABQ0USV2</accession>
<evidence type="ECO:0000313" key="3">
    <source>
        <dbReference type="Proteomes" id="UP000321154"/>
    </source>
</evidence>
<feature type="region of interest" description="Disordered" evidence="1">
    <location>
        <begin position="1"/>
        <end position="23"/>
    </location>
</feature>
<keyword evidence="3" id="KW-1185">Reference proteome</keyword>
<proteinExistence type="predicted"/>
<evidence type="ECO:0000256" key="1">
    <source>
        <dbReference type="SAM" id="MobiDB-lite"/>
    </source>
</evidence>